<evidence type="ECO:0000313" key="1">
    <source>
        <dbReference type="EMBL" id="MDR6605712.1"/>
    </source>
</evidence>
<organism evidence="1 2">
    <name type="scientific">Pseudomonas synxantha</name>
    <dbReference type="NCBI Taxonomy" id="47883"/>
    <lineage>
        <taxon>Bacteria</taxon>
        <taxon>Pseudomonadati</taxon>
        <taxon>Pseudomonadota</taxon>
        <taxon>Gammaproteobacteria</taxon>
        <taxon>Pseudomonadales</taxon>
        <taxon>Pseudomonadaceae</taxon>
        <taxon>Pseudomonas</taxon>
    </lineage>
</organism>
<proteinExistence type="predicted"/>
<gene>
    <name evidence="1" type="ORF">J2X87_000763</name>
</gene>
<protein>
    <submittedName>
        <fullName evidence="1">Diacylglycerol kinase family enzyme</fullName>
    </submittedName>
</protein>
<keyword evidence="2" id="KW-1185">Reference proteome</keyword>
<comment type="caution">
    <text evidence="1">The sequence shown here is derived from an EMBL/GenBank/DDBJ whole genome shotgun (WGS) entry which is preliminary data.</text>
</comment>
<keyword evidence="1" id="KW-0808">Transferase</keyword>
<evidence type="ECO:0000313" key="2">
    <source>
        <dbReference type="Proteomes" id="UP001259420"/>
    </source>
</evidence>
<sequence length="75" mass="8328">MKILLAEGFGNDSMFVHARLRWGEIKVSEGLYISLDGEPLEGDNLRFSDRSAALLVHLPEDPPRLNASEVPSHRG</sequence>
<keyword evidence="1" id="KW-0418">Kinase</keyword>
<reference evidence="1" key="1">
    <citation type="submission" date="2023-07" db="EMBL/GenBank/DDBJ databases">
        <title>Sorghum-associated microbial communities from plants grown in Nebraska, USA.</title>
        <authorList>
            <person name="Schachtman D."/>
        </authorList>
    </citation>
    <scope>NUCLEOTIDE SEQUENCE</scope>
    <source>
        <strain evidence="1">BE46</strain>
    </source>
</reference>
<dbReference type="EMBL" id="JAVDSD010000001">
    <property type="protein sequence ID" value="MDR6605712.1"/>
    <property type="molecule type" value="Genomic_DNA"/>
</dbReference>
<name>A0ACC6JHP0_9PSED</name>
<accession>A0ACC6JHP0</accession>
<dbReference type="Proteomes" id="UP001259420">
    <property type="component" value="Unassembled WGS sequence"/>
</dbReference>